<dbReference type="InParanoid" id="A0A0G4FA08"/>
<accession>A0A0G4FA08</accession>
<proteinExistence type="predicted"/>
<evidence type="ECO:0000256" key="1">
    <source>
        <dbReference type="SAM" id="MobiDB-lite"/>
    </source>
</evidence>
<evidence type="ECO:0000313" key="3">
    <source>
        <dbReference type="Proteomes" id="UP000041254"/>
    </source>
</evidence>
<dbReference type="EMBL" id="CDMY01000395">
    <property type="protein sequence ID" value="CEM09715.1"/>
    <property type="molecule type" value="Genomic_DNA"/>
</dbReference>
<keyword evidence="3" id="KW-1185">Reference proteome</keyword>
<feature type="region of interest" description="Disordered" evidence="1">
    <location>
        <begin position="163"/>
        <end position="212"/>
    </location>
</feature>
<feature type="compositionally biased region" description="Basic and acidic residues" evidence="1">
    <location>
        <begin position="454"/>
        <end position="466"/>
    </location>
</feature>
<name>A0A0G4FA08_VITBC</name>
<feature type="compositionally biased region" description="Acidic residues" evidence="1">
    <location>
        <begin position="167"/>
        <end position="181"/>
    </location>
</feature>
<evidence type="ECO:0000313" key="2">
    <source>
        <dbReference type="EMBL" id="CEM09715.1"/>
    </source>
</evidence>
<feature type="region of interest" description="Disordered" evidence="1">
    <location>
        <begin position="441"/>
        <end position="512"/>
    </location>
</feature>
<protein>
    <submittedName>
        <fullName evidence="2">Uncharacterized protein</fullName>
    </submittedName>
</protein>
<feature type="compositionally biased region" description="Polar residues" evidence="1">
    <location>
        <begin position="392"/>
        <end position="403"/>
    </location>
</feature>
<sequence length="616" mass="67557">MQDAENERTKEPVMYAERRMIGKFRVSADRVISYLLEGRVDVNHPLVGIWRARRVVGGGDIHDVLQGGGQGVFDASIVIETGLLGGYFEEEVLAMAEWCQWLPVADAAQEPELHLIDGCDSLVQVITADGESHHVRQARHDLMEAARELWRHHRQAEACALPAAGGEAEEEEPPMEADDFDAAPADAQQDQHDGGGASRREGEGEEPHYRIDHENEVAEEGHCADERKYHQLQTPHSYLPRSRDADSPSPAALPHANPTPHIELQTHYSYEPISDDDVSPTSHHMAGGPSLSDVGEEGEAEPEAAAAGLGVVRLRSLLRSWRFAARVAAFARQRAVERMRAAFWRWDDAMTVGRLVRLLAGRQIMMTEEAWEAIRALPDRHDMGVLPVKTPSPLQSAAPTPTSRHLHGSESIHRTISPTGEPPAVPALPTAFAFQLPAPAVDSGRPAQAVDSGRTAEVEKKDDSIHHPRIHYPESQPGSGSVVHGEGDGRAGGGDGQRHPRHTPQAPAAYAAPAAAPVASAAPPVYIFHHPAHVPPMTMPFPHHPTPPPLPPHMLQAMIAGHHAPPPPLLLPHPGPPKWVLPPWEAREAAMRRRQQQQRSWGEWWEGWGDFFLGRQ</sequence>
<feature type="region of interest" description="Disordered" evidence="1">
    <location>
        <begin position="389"/>
        <end position="427"/>
    </location>
</feature>
<dbReference type="VEuPathDB" id="CryptoDB:Vbra_4332"/>
<organism evidence="2 3">
    <name type="scientific">Vitrella brassicaformis (strain CCMP3155)</name>
    <dbReference type="NCBI Taxonomy" id="1169540"/>
    <lineage>
        <taxon>Eukaryota</taxon>
        <taxon>Sar</taxon>
        <taxon>Alveolata</taxon>
        <taxon>Colpodellida</taxon>
        <taxon>Vitrellaceae</taxon>
        <taxon>Vitrella</taxon>
    </lineage>
</organism>
<dbReference type="Proteomes" id="UP000041254">
    <property type="component" value="Unassembled WGS sequence"/>
</dbReference>
<feature type="region of interest" description="Disordered" evidence="1">
    <location>
        <begin position="272"/>
        <end position="302"/>
    </location>
</feature>
<feature type="region of interest" description="Disordered" evidence="1">
    <location>
        <begin position="237"/>
        <end position="259"/>
    </location>
</feature>
<dbReference type="AlphaFoldDB" id="A0A0G4FA08"/>
<feature type="compositionally biased region" description="Basic and acidic residues" evidence="1">
    <location>
        <begin position="189"/>
        <end position="212"/>
    </location>
</feature>
<gene>
    <name evidence="2" type="ORF">Vbra_4332</name>
</gene>
<reference evidence="2 3" key="1">
    <citation type="submission" date="2014-11" db="EMBL/GenBank/DDBJ databases">
        <authorList>
            <person name="Zhu J."/>
            <person name="Qi W."/>
            <person name="Song R."/>
        </authorList>
    </citation>
    <scope>NUCLEOTIDE SEQUENCE [LARGE SCALE GENOMIC DNA]</scope>
</reference>